<evidence type="ECO:0000313" key="1">
    <source>
        <dbReference type="EMBL" id="AHI30288.1"/>
    </source>
</evidence>
<evidence type="ECO:0000313" key="2">
    <source>
        <dbReference type="Proteomes" id="UP000061489"/>
    </source>
</evidence>
<dbReference type="KEGG" id="msx:AU14_17595"/>
<reference evidence="1 2" key="1">
    <citation type="journal article" date="2014" name="Genome Announc.">
        <title>Draft Genome Sequences of Marinobacter similis A3d10T and Marinobacter salarius R9SW1T.</title>
        <authorList>
            <person name="Ivanova E.P."/>
            <person name="Ng H.J."/>
            <person name="Webb H.K."/>
            <person name="Feng G."/>
            <person name="Oshima K."/>
            <person name="Hattori M."/>
            <person name="Ohkuma M."/>
            <person name="Sergeev A.F."/>
            <person name="Mikhailov V.V."/>
            <person name="Crawford R.J."/>
            <person name="Sawabe T."/>
        </authorList>
    </citation>
    <scope>NUCLEOTIDE SEQUENCE [LARGE SCALE GENOMIC DNA]</scope>
    <source>
        <strain evidence="1 2">A3d10</strain>
    </source>
</reference>
<dbReference type="EMBL" id="CP007151">
    <property type="protein sequence ID" value="AHI30288.1"/>
    <property type="molecule type" value="Genomic_DNA"/>
</dbReference>
<keyword evidence="2" id="KW-1185">Reference proteome</keyword>
<proteinExistence type="predicted"/>
<gene>
    <name evidence="1" type="ORF">AU14_17595</name>
</gene>
<dbReference type="Proteomes" id="UP000061489">
    <property type="component" value="Chromosome"/>
</dbReference>
<name>W5YUV8_9GAMM</name>
<protein>
    <submittedName>
        <fullName evidence="1">Uncharacterized protein</fullName>
    </submittedName>
</protein>
<sequence length="88" mass="9917">MVNWPQQSLNYVLKSETYNKPNNNKKEINMPAVFATILTSVVTKLFTEKFLMRLVILGLEYAASKSTTQVDDDVVAAVKEAYYGPVVE</sequence>
<dbReference type="HOGENOM" id="CLU_2465414_0_0_6"/>
<organism evidence="1 2">
    <name type="scientific">Marinobacter similis</name>
    <dbReference type="NCBI Taxonomy" id="1420916"/>
    <lineage>
        <taxon>Bacteria</taxon>
        <taxon>Pseudomonadati</taxon>
        <taxon>Pseudomonadota</taxon>
        <taxon>Gammaproteobacteria</taxon>
        <taxon>Pseudomonadales</taxon>
        <taxon>Marinobacteraceae</taxon>
        <taxon>Marinobacter</taxon>
    </lineage>
</organism>
<dbReference type="AlphaFoldDB" id="W5YUV8"/>
<accession>W5YUV8</accession>
<dbReference type="STRING" id="1420916.AU14_17595"/>